<organism evidence="8 9">
    <name type="scientific">Labilibaculum antarcticum</name>
    <dbReference type="NCBI Taxonomy" id="1717717"/>
    <lineage>
        <taxon>Bacteria</taxon>
        <taxon>Pseudomonadati</taxon>
        <taxon>Bacteroidota</taxon>
        <taxon>Bacteroidia</taxon>
        <taxon>Marinilabiliales</taxon>
        <taxon>Marinifilaceae</taxon>
        <taxon>Labilibaculum</taxon>
    </lineage>
</organism>
<dbReference type="Proteomes" id="UP000218267">
    <property type="component" value="Chromosome"/>
</dbReference>
<dbReference type="KEGG" id="mbas:ALGA_2789"/>
<protein>
    <recommendedName>
        <fullName evidence="7">DUF3817 domain-containing protein</fullName>
    </recommendedName>
</protein>
<dbReference type="GO" id="GO:0005886">
    <property type="term" value="C:plasma membrane"/>
    <property type="evidence" value="ECO:0007669"/>
    <property type="project" value="UniProtKB-SubCell"/>
</dbReference>
<dbReference type="OrthoDB" id="1121311at2"/>
<dbReference type="PANTHER" id="PTHR40077:SF2">
    <property type="entry name" value="MEMBRANE PROTEIN"/>
    <property type="match status" value="1"/>
</dbReference>
<dbReference type="RefSeq" id="WP_096430103.1">
    <property type="nucleotide sequence ID" value="NZ_AP018042.1"/>
</dbReference>
<keyword evidence="3 6" id="KW-0812">Transmembrane</keyword>
<gene>
    <name evidence="8" type="ORF">ALGA_2789</name>
</gene>
<evidence type="ECO:0000256" key="3">
    <source>
        <dbReference type="ARBA" id="ARBA00022692"/>
    </source>
</evidence>
<keyword evidence="4 6" id="KW-1133">Transmembrane helix</keyword>
<dbReference type="NCBIfam" id="TIGR03954">
    <property type="entry name" value="integ_memb_HG"/>
    <property type="match status" value="1"/>
</dbReference>
<evidence type="ECO:0000256" key="4">
    <source>
        <dbReference type="ARBA" id="ARBA00022989"/>
    </source>
</evidence>
<comment type="subcellular location">
    <subcellularLocation>
        <location evidence="1">Cell membrane</location>
        <topology evidence="1">Multi-pass membrane protein</topology>
    </subcellularLocation>
</comment>
<dbReference type="AlphaFoldDB" id="A0A1Y1CPD6"/>
<dbReference type="EMBL" id="AP018042">
    <property type="protein sequence ID" value="BAX81101.1"/>
    <property type="molecule type" value="Genomic_DNA"/>
</dbReference>
<evidence type="ECO:0000256" key="2">
    <source>
        <dbReference type="ARBA" id="ARBA00022475"/>
    </source>
</evidence>
<feature type="transmembrane region" description="Helical" evidence="6">
    <location>
        <begin position="42"/>
        <end position="63"/>
    </location>
</feature>
<proteinExistence type="predicted"/>
<dbReference type="PANTHER" id="PTHR40077">
    <property type="entry name" value="MEMBRANE PROTEIN-RELATED"/>
    <property type="match status" value="1"/>
</dbReference>
<reference evidence="8 9" key="1">
    <citation type="journal article" date="2018" name="Mar. Genomics">
        <title>Complete genome sequence of Marinifilaceae bacterium strain SPP2, isolated from the Antarctic marine sediment.</title>
        <authorList>
            <person name="Watanabe M."/>
            <person name="Kojima H."/>
            <person name="Fukui M."/>
        </authorList>
    </citation>
    <scope>NUCLEOTIDE SEQUENCE [LARGE SCALE GENOMIC DNA]</scope>
    <source>
        <strain evidence="8 9">SPP2</strain>
    </source>
</reference>
<sequence>MKLTTVLGQLRILAIIEGISYLLLIPTIILKYGFEMGLPNKIVGSIHGLLFILYCVWVVYYALKKKWRLMKTLICLTASLLPIATFIVDQRILKMEADADLQTATNNLS</sequence>
<evidence type="ECO:0000256" key="5">
    <source>
        <dbReference type="ARBA" id="ARBA00023136"/>
    </source>
</evidence>
<evidence type="ECO:0000259" key="7">
    <source>
        <dbReference type="Pfam" id="PF12823"/>
    </source>
</evidence>
<dbReference type="InterPro" id="IPR023845">
    <property type="entry name" value="DUF3817_TM"/>
</dbReference>
<keyword evidence="5 6" id="KW-0472">Membrane</keyword>
<reference evidence="9" key="2">
    <citation type="journal article" date="2020" name="Antonie Van Leeuwenhoek">
        <title>Labilibaculum antarcticum sp. nov., a novel facultative anaerobic, psychrotorelant bacterium isolated from marine sediment of Antarctica.</title>
        <authorList>
            <person name="Watanabe M."/>
            <person name="Kojima H."/>
            <person name="Fukui M."/>
        </authorList>
    </citation>
    <scope>NUCLEOTIDE SEQUENCE [LARGE SCALE GENOMIC DNA]</scope>
    <source>
        <strain evidence="9">SPP2</strain>
    </source>
</reference>
<accession>A0A1Y1CPD6</accession>
<evidence type="ECO:0000313" key="9">
    <source>
        <dbReference type="Proteomes" id="UP000218267"/>
    </source>
</evidence>
<keyword evidence="9" id="KW-1185">Reference proteome</keyword>
<feature type="transmembrane region" description="Helical" evidence="6">
    <location>
        <begin position="12"/>
        <end position="30"/>
    </location>
</feature>
<evidence type="ECO:0000256" key="1">
    <source>
        <dbReference type="ARBA" id="ARBA00004651"/>
    </source>
</evidence>
<dbReference type="Pfam" id="PF12823">
    <property type="entry name" value="DUF3817"/>
    <property type="match status" value="1"/>
</dbReference>
<name>A0A1Y1CPD6_9BACT</name>
<feature type="domain" description="DUF3817" evidence="7">
    <location>
        <begin position="8"/>
        <end position="92"/>
    </location>
</feature>
<keyword evidence="2" id="KW-1003">Cell membrane</keyword>
<evidence type="ECO:0000313" key="8">
    <source>
        <dbReference type="EMBL" id="BAX81101.1"/>
    </source>
</evidence>
<evidence type="ECO:0000256" key="6">
    <source>
        <dbReference type="SAM" id="Phobius"/>
    </source>
</evidence>